<accession>A0A6N9HH69</accession>
<evidence type="ECO:0000313" key="3">
    <source>
        <dbReference type="Proteomes" id="UP000448575"/>
    </source>
</evidence>
<keyword evidence="3" id="KW-1185">Reference proteome</keyword>
<dbReference type="AlphaFoldDB" id="A0A6N9HH69"/>
<dbReference type="Proteomes" id="UP000448575">
    <property type="component" value="Unassembled WGS sequence"/>
</dbReference>
<gene>
    <name evidence="2" type="ORF">GTP41_11415</name>
</gene>
<dbReference type="EMBL" id="WWCJ01000007">
    <property type="protein sequence ID" value="MYN02706.1"/>
    <property type="molecule type" value="Genomic_DNA"/>
</dbReference>
<organism evidence="2 3">
    <name type="scientific">Pseudoduganella guangdongensis</name>
    <dbReference type="NCBI Taxonomy" id="2692179"/>
    <lineage>
        <taxon>Bacteria</taxon>
        <taxon>Pseudomonadati</taxon>
        <taxon>Pseudomonadota</taxon>
        <taxon>Betaproteobacteria</taxon>
        <taxon>Burkholderiales</taxon>
        <taxon>Oxalobacteraceae</taxon>
        <taxon>Telluria group</taxon>
        <taxon>Pseudoduganella</taxon>
    </lineage>
</organism>
<dbReference type="InterPro" id="IPR025311">
    <property type="entry name" value="DUF4166"/>
</dbReference>
<name>A0A6N9HH69_9BURK</name>
<protein>
    <submittedName>
        <fullName evidence="2">DUF4166 domain-containing protein</fullName>
    </submittedName>
</protein>
<sequence>MVSLRAEVWPNVWLDLATLALLLPAVWRLYVLDRRAAAGASQAGPTAGEGELFRKVLGPEWGKLHPDIQRRFAKNPRPGQALLYDGRLSELRASRIGKLIGFISKPFIQGALIPYDDSGFPVDIQVYGKPGSAHIYKQRIYMLNGRKPIRFTSYMAESESGEVLEYVGLGLGMKLKLHVADGNLHFTSDGYFWDMLGWRIPLPGVLTPGKTYLRHCNEAPNRFNIRIEIRHLLFGTTFVQAGVFQEKCAAEKEAA</sequence>
<proteinExistence type="predicted"/>
<comment type="caution">
    <text evidence="2">The sequence shown here is derived from an EMBL/GenBank/DDBJ whole genome shotgun (WGS) entry which is preliminary data.</text>
</comment>
<evidence type="ECO:0000259" key="1">
    <source>
        <dbReference type="Pfam" id="PF13761"/>
    </source>
</evidence>
<feature type="domain" description="DUF4166" evidence="1">
    <location>
        <begin position="64"/>
        <end position="244"/>
    </location>
</feature>
<reference evidence="2 3" key="1">
    <citation type="submission" date="2019-12" db="EMBL/GenBank/DDBJ databases">
        <title>Novel species isolated from a subtropical stream in China.</title>
        <authorList>
            <person name="Lu H."/>
        </authorList>
    </citation>
    <scope>NUCLEOTIDE SEQUENCE [LARGE SCALE GENOMIC DNA]</scope>
    <source>
        <strain evidence="2 3">DS3</strain>
    </source>
</reference>
<dbReference type="Pfam" id="PF13761">
    <property type="entry name" value="DUF4166"/>
    <property type="match status" value="1"/>
</dbReference>
<evidence type="ECO:0000313" key="2">
    <source>
        <dbReference type="EMBL" id="MYN02706.1"/>
    </source>
</evidence>